<organism evidence="2">
    <name type="scientific">uncultured spirochete</name>
    <dbReference type="NCBI Taxonomy" id="156406"/>
    <lineage>
        <taxon>Bacteria</taxon>
        <taxon>Pseudomonadati</taxon>
        <taxon>Spirochaetota</taxon>
        <taxon>Spirochaetia</taxon>
        <taxon>Spirochaetales</taxon>
        <taxon>environmental samples</taxon>
    </lineage>
</organism>
<dbReference type="EMBL" id="FWDO01000004">
    <property type="protein sequence ID" value="SLM17675.1"/>
    <property type="molecule type" value="Genomic_DNA"/>
</dbReference>
<dbReference type="AlphaFoldDB" id="A0A3P3XN43"/>
<feature type="domain" description="Cupin type-2" evidence="1">
    <location>
        <begin position="81"/>
        <end position="145"/>
    </location>
</feature>
<evidence type="ECO:0000313" key="2">
    <source>
        <dbReference type="EMBL" id="SLM17675.1"/>
    </source>
</evidence>
<dbReference type="InterPro" id="IPR013096">
    <property type="entry name" value="Cupin_2"/>
</dbReference>
<dbReference type="InterPro" id="IPR011051">
    <property type="entry name" value="RmlC_Cupin_sf"/>
</dbReference>
<dbReference type="InterPro" id="IPR014710">
    <property type="entry name" value="RmlC-like_jellyroll"/>
</dbReference>
<sequence>MIIAAVQKTAAILGGAAIIGRYRSEDTFTIDVKERIFVMKVAKAWEEEGVTIPAPYNRTIKVLFAPDKKGVNEITFSHALIHANSSTDSHTHDRPELIIIMSGRGIAVCNGVQMPVEPDVVLWIEAGEEHQMINTGYETLKLATVFIPAYTAEFNYNRCLEAAKKARENA</sequence>
<accession>A0A3P3XN43</accession>
<gene>
    <name evidence="2" type="ORF">SPIRO4BDMA_40244</name>
</gene>
<protein>
    <recommendedName>
        <fullName evidence="1">Cupin type-2 domain-containing protein</fullName>
    </recommendedName>
</protein>
<evidence type="ECO:0000259" key="1">
    <source>
        <dbReference type="Pfam" id="PF07883"/>
    </source>
</evidence>
<dbReference type="SUPFAM" id="SSF51182">
    <property type="entry name" value="RmlC-like cupins"/>
    <property type="match status" value="1"/>
</dbReference>
<proteinExistence type="predicted"/>
<dbReference type="Gene3D" id="2.60.120.10">
    <property type="entry name" value="Jelly Rolls"/>
    <property type="match status" value="1"/>
</dbReference>
<dbReference type="Pfam" id="PF07883">
    <property type="entry name" value="Cupin_2"/>
    <property type="match status" value="1"/>
</dbReference>
<name>A0A3P3XN43_9SPIR</name>
<reference evidence="2" key="1">
    <citation type="submission" date="2017-02" db="EMBL/GenBank/DDBJ databases">
        <authorList>
            <person name="Regsiter A."/>
            <person name="William W."/>
        </authorList>
    </citation>
    <scope>NUCLEOTIDE SEQUENCE</scope>
    <source>
        <strain evidence="2">BdmA 4</strain>
    </source>
</reference>